<evidence type="ECO:0000256" key="1">
    <source>
        <dbReference type="SAM" id="Phobius"/>
    </source>
</evidence>
<evidence type="ECO:0000313" key="2">
    <source>
        <dbReference type="EMBL" id="RLQ96500.1"/>
    </source>
</evidence>
<reference evidence="2 3" key="1">
    <citation type="submission" date="2018-10" db="EMBL/GenBank/DDBJ databases">
        <title>Falsibacillus sp. genome draft.</title>
        <authorList>
            <person name="Shi S."/>
        </authorList>
    </citation>
    <scope>NUCLEOTIDE SEQUENCE [LARGE SCALE GENOMIC DNA]</scope>
    <source>
        <strain evidence="2 3">GY 10110</strain>
    </source>
</reference>
<name>A0A3L7K134_9BACI</name>
<keyword evidence="3" id="KW-1185">Reference proteome</keyword>
<keyword evidence="1" id="KW-1133">Transmembrane helix</keyword>
<dbReference type="EMBL" id="RCVZ01000003">
    <property type="protein sequence ID" value="RLQ96500.1"/>
    <property type="molecule type" value="Genomic_DNA"/>
</dbReference>
<organism evidence="2 3">
    <name type="scientific">Falsibacillus albus</name>
    <dbReference type="NCBI Taxonomy" id="2478915"/>
    <lineage>
        <taxon>Bacteria</taxon>
        <taxon>Bacillati</taxon>
        <taxon>Bacillota</taxon>
        <taxon>Bacilli</taxon>
        <taxon>Bacillales</taxon>
        <taxon>Bacillaceae</taxon>
        <taxon>Falsibacillus</taxon>
    </lineage>
</organism>
<dbReference type="AlphaFoldDB" id="A0A3L7K134"/>
<dbReference type="Proteomes" id="UP000276770">
    <property type="component" value="Unassembled WGS sequence"/>
</dbReference>
<keyword evidence="1" id="KW-0812">Transmembrane</keyword>
<sequence>MREKWMLAIIIFMILFSGAMWINSKQKRMFIPEMDEPAITSIPQEAHAESSSDQKAHGYKRFKSREYIRIETINVVP</sequence>
<accession>A0A3L7K134</accession>
<gene>
    <name evidence="2" type="ORF">D9X91_05180</name>
</gene>
<protein>
    <submittedName>
        <fullName evidence="2">Uncharacterized protein</fullName>
    </submittedName>
</protein>
<comment type="caution">
    <text evidence="2">The sequence shown here is derived from an EMBL/GenBank/DDBJ whole genome shotgun (WGS) entry which is preliminary data.</text>
</comment>
<feature type="transmembrane region" description="Helical" evidence="1">
    <location>
        <begin position="6"/>
        <end position="24"/>
    </location>
</feature>
<keyword evidence="1" id="KW-0472">Membrane</keyword>
<proteinExistence type="predicted"/>
<dbReference type="RefSeq" id="WP_121679521.1">
    <property type="nucleotide sequence ID" value="NZ_RCVZ01000003.1"/>
</dbReference>
<evidence type="ECO:0000313" key="3">
    <source>
        <dbReference type="Proteomes" id="UP000276770"/>
    </source>
</evidence>